<comment type="caution">
    <text evidence="1">The sequence shown here is derived from an EMBL/GenBank/DDBJ whole genome shotgun (WGS) entry which is preliminary data.</text>
</comment>
<keyword evidence="2" id="KW-1185">Reference proteome</keyword>
<dbReference type="EMBL" id="JBHPBY010000254">
    <property type="protein sequence ID" value="MFC1852017.1"/>
    <property type="molecule type" value="Genomic_DNA"/>
</dbReference>
<gene>
    <name evidence="1" type="ORF">ACFL27_17630</name>
</gene>
<dbReference type="Proteomes" id="UP001594351">
    <property type="component" value="Unassembled WGS sequence"/>
</dbReference>
<sequence>MILKRVILMVLFIILSGSWQLKARAADSRDLLPHADEFKGWTLTGKVLHFPAQDLWKHIDGAAEQYLAYSCVSLTVAYQHQEETDSEISVEIYRMKDDLTSFGIYAIQRPREGEFLSVGAQGYQESNILNFYKGLFYIKLQAEPDQPHQIESMRTLAEIMARKINSAISLPVLFKNFPQADLIPNSFNFIPKGVMGMKDVDFAFEATYKKENQEVKLFLLPHSDNVLAEKTLSLIKNSVRAQEPILAKNISHGMGFQAQDRYRGPILAIQSGKDLVVLNGATDQKWAESLIIQIFNNLKRKAAKTD</sequence>
<protein>
    <submittedName>
        <fullName evidence="1">DUF6599 family protein</fullName>
    </submittedName>
</protein>
<organism evidence="1 2">
    <name type="scientific">candidate division CSSED10-310 bacterium</name>
    <dbReference type="NCBI Taxonomy" id="2855610"/>
    <lineage>
        <taxon>Bacteria</taxon>
        <taxon>Bacteria division CSSED10-310</taxon>
    </lineage>
</organism>
<evidence type="ECO:0000313" key="2">
    <source>
        <dbReference type="Proteomes" id="UP001594351"/>
    </source>
</evidence>
<proteinExistence type="predicted"/>
<name>A0ABV6Z0R1_UNCC1</name>
<dbReference type="InterPro" id="IPR046534">
    <property type="entry name" value="DUF6599"/>
</dbReference>
<reference evidence="1 2" key="1">
    <citation type="submission" date="2024-09" db="EMBL/GenBank/DDBJ databases">
        <title>Laminarin stimulates single cell rates of sulfate reduction while oxygen inhibits transcriptomic activity in coastal marine sediment.</title>
        <authorList>
            <person name="Lindsay M."/>
            <person name="Orcutt B."/>
            <person name="Emerson D."/>
            <person name="Stepanauskas R."/>
            <person name="D'Angelo T."/>
        </authorList>
    </citation>
    <scope>NUCLEOTIDE SEQUENCE [LARGE SCALE GENOMIC DNA]</scope>
    <source>
        <strain evidence="1">SAG AM-311-K15</strain>
    </source>
</reference>
<evidence type="ECO:0000313" key="1">
    <source>
        <dbReference type="EMBL" id="MFC1852017.1"/>
    </source>
</evidence>
<accession>A0ABV6Z0R1</accession>
<dbReference type="Pfam" id="PF20244">
    <property type="entry name" value="DUF6599"/>
    <property type="match status" value="1"/>
</dbReference>